<comment type="domain">
    <text evidence="6">Contains large globular domains required for ATP hydrolysis at each terminus and a third globular domain forming a flexible hinge near the middle of the molecule. These domains are separated by coiled-coil structures.</text>
</comment>
<dbReference type="Proteomes" id="UP000609849">
    <property type="component" value="Unassembled WGS sequence"/>
</dbReference>
<dbReference type="Pfam" id="PF02463">
    <property type="entry name" value="SMC_N"/>
    <property type="match status" value="2"/>
</dbReference>
<keyword evidence="9" id="KW-1185">Reference proteome</keyword>
<dbReference type="Gene3D" id="3.30.70.1620">
    <property type="match status" value="1"/>
</dbReference>
<comment type="similarity">
    <text evidence="6">Belongs to the SMC family.</text>
</comment>
<comment type="caution">
    <text evidence="8">The sequence shown here is derived from an EMBL/GenBank/DDBJ whole genome shotgun (WGS) entry which is preliminary data.</text>
</comment>
<dbReference type="Pfam" id="PF06470">
    <property type="entry name" value="SMC_hinge"/>
    <property type="match status" value="1"/>
</dbReference>
<comment type="function">
    <text evidence="6">Required for chromosome condensation and partitioning.</text>
</comment>
<dbReference type="InterPro" id="IPR024704">
    <property type="entry name" value="SMC"/>
</dbReference>
<dbReference type="HAMAP" id="MF_01894">
    <property type="entry name" value="Smc_prok"/>
    <property type="match status" value="1"/>
</dbReference>
<dbReference type="CDD" id="cd03278">
    <property type="entry name" value="ABC_SMC_barmotin"/>
    <property type="match status" value="2"/>
</dbReference>
<feature type="coiled-coil region" evidence="6">
    <location>
        <begin position="803"/>
        <end position="914"/>
    </location>
</feature>
<dbReference type="InterPro" id="IPR011890">
    <property type="entry name" value="SMC_prok"/>
</dbReference>
<dbReference type="SUPFAM" id="SSF75553">
    <property type="entry name" value="Smc hinge domain"/>
    <property type="match status" value="1"/>
</dbReference>
<evidence type="ECO:0000256" key="6">
    <source>
        <dbReference type="HAMAP-Rule" id="MF_01894"/>
    </source>
</evidence>
<comment type="subunit">
    <text evidence="6">Homodimer.</text>
</comment>
<dbReference type="InterPro" id="IPR003395">
    <property type="entry name" value="RecF/RecN/SMC_N"/>
</dbReference>
<evidence type="ECO:0000259" key="7">
    <source>
        <dbReference type="SMART" id="SM00968"/>
    </source>
</evidence>
<dbReference type="EMBL" id="JACRWE010000002">
    <property type="protein sequence ID" value="MBC5996092.1"/>
    <property type="molecule type" value="Genomic_DNA"/>
</dbReference>
<keyword evidence="5 6" id="KW-0238">DNA-binding</keyword>
<evidence type="ECO:0000313" key="8">
    <source>
        <dbReference type="EMBL" id="MBC5996092.1"/>
    </source>
</evidence>
<keyword evidence="3 6" id="KW-0067">ATP-binding</keyword>
<dbReference type="NCBIfam" id="TIGR02168">
    <property type="entry name" value="SMC_prok_B"/>
    <property type="match status" value="1"/>
</dbReference>
<evidence type="ECO:0000313" key="9">
    <source>
        <dbReference type="Proteomes" id="UP000609849"/>
    </source>
</evidence>
<accession>A0ABR7JMF5</accession>
<proteinExistence type="inferred from homology"/>
<dbReference type="Gene3D" id="3.40.50.300">
    <property type="entry name" value="P-loop containing nucleotide triphosphate hydrolases"/>
    <property type="match status" value="2"/>
</dbReference>
<organism evidence="8 9">
    <name type="scientific">Romboutsia faecis</name>
    <dbReference type="NCBI Taxonomy" id="2764597"/>
    <lineage>
        <taxon>Bacteria</taxon>
        <taxon>Bacillati</taxon>
        <taxon>Bacillota</taxon>
        <taxon>Clostridia</taxon>
        <taxon>Peptostreptococcales</taxon>
        <taxon>Peptostreptococcaceae</taxon>
        <taxon>Romboutsia</taxon>
    </lineage>
</organism>
<dbReference type="SUPFAM" id="SSF52540">
    <property type="entry name" value="P-loop containing nucleoside triphosphate hydrolases"/>
    <property type="match status" value="1"/>
</dbReference>
<name>A0ABR7JMF5_9FIRM</name>
<dbReference type="Gene3D" id="6.10.140.1720">
    <property type="match status" value="1"/>
</dbReference>
<feature type="binding site" evidence="6">
    <location>
        <begin position="32"/>
        <end position="39"/>
    </location>
    <ligand>
        <name>ATP</name>
        <dbReference type="ChEBI" id="CHEBI:30616"/>
    </ligand>
</feature>
<comment type="subcellular location">
    <subcellularLocation>
        <location evidence="6">Cytoplasm</location>
    </subcellularLocation>
</comment>
<dbReference type="Gene3D" id="1.20.1060.20">
    <property type="match status" value="1"/>
</dbReference>
<dbReference type="InterPro" id="IPR036277">
    <property type="entry name" value="SMC_hinge_sf"/>
</dbReference>
<protein>
    <recommendedName>
        <fullName evidence="6">Chromosome partition protein Smc</fullName>
    </recommendedName>
</protein>
<dbReference type="InterPro" id="IPR027417">
    <property type="entry name" value="P-loop_NTPase"/>
</dbReference>
<dbReference type="InterPro" id="IPR010935">
    <property type="entry name" value="SMC_hinge"/>
</dbReference>
<evidence type="ECO:0000256" key="4">
    <source>
        <dbReference type="ARBA" id="ARBA00023054"/>
    </source>
</evidence>
<dbReference type="SMART" id="SM00968">
    <property type="entry name" value="SMC_hinge"/>
    <property type="match status" value="1"/>
</dbReference>
<sequence>MYLKRLELKGFKSFPTKTDIVFKEGVTAIVGPNGSGKSNISDAVRWVLGEQSVKSLRGEKLEDVIFAGTDTKKPMNYCEVALTIDNSDNQLNLEFSEITIKRRAYRNGESEFFLNNKHCRLKDIKEILLDTGIGKDGYSIIEQGKVDEILSNNPVNRRKVFDEACGISKYRYKKQEAERNLKNTKENLERINDIYVEIENQLKPLFNQQVKAKKYIELKEKLKTIEVNSFIKEIESLELELKEVNNHNKLLEDQSIEIEKEKLNIENNFNITNKEIEDMDENINKSVDYINSIKSVISQKDYEINIINERIKNFKGEIERKYKEVSEIREKLSEDKLNIQSLQEQKNEKEEQINRLEKSLKDIELKNSDKKVIIEELNKRIDDLKDEIIILLNKKQDASNKLSTLNANKENINSRKDTIDSDIDELNEKLNNKNEELNDLQLKLGNENKELNSLKTQSENLSIELKNLIDKNNNLESKIQSNKYSLNDYNSKLNIYIDMENHYEGFNRGVKEVLKNKNLQGIYGALGQVVSVDEKFEKAIEAALGAYMQNIITSDENSAKYAINYLKKNNLGRVTFLPINIIKSNKIDVRNIRANTKFIGVASDLISYDDKYKNILENILGRTIIIDNIDNGIKFAKETNHKFKIVTLEGEILNPGGSLTGGSLRTNGNILSRKRLIAEYSEKIKTIKIENSSLIDEREKTSQSIIITREILEKCKEKISEVEKSIILEKSNISRVNDEIKSLRDNSNKLEGEKSDLGSYLSETLEKTNFVNNEILSIDNKHSENKKQIEELGEDLRNNSDLYEEHKIEFDELNLELVKYKQIYESITKDINRITNENNNSEEKVKLIEESAKKQERQINELEENIKLEEKEKENLNNQLAHNNESLENKKVLKEDLKQKLEGFNKDLKDADRTFIDLKESLFKIQGKLERLKSTKETYINRLYENYELTYVQAVELKNENVVVDKKLLESLKREIRNLGNVNIDSIKEYEEVKERYDFYKEQKQDLEESIEVIEKLIADLEENMKLEFEVKFNEINENFKFVYKRLFGGGHGVLTILDKDNILESDIEITAQPPGKKMKNLSLLSGGEKALTAISILFSILLAKPTPFCILDEIEAPLDDANIARFGDFLKELAKDTQFIAVTHRRGTMEAADYIYGVTMQEKAISKVISLKLKEAEELTDVI</sequence>
<dbReference type="PIRSF" id="PIRSF005719">
    <property type="entry name" value="SMC"/>
    <property type="match status" value="1"/>
</dbReference>
<dbReference type="SUPFAM" id="SSF57997">
    <property type="entry name" value="Tropomyosin"/>
    <property type="match status" value="1"/>
</dbReference>
<evidence type="ECO:0000256" key="5">
    <source>
        <dbReference type="ARBA" id="ARBA00023125"/>
    </source>
</evidence>
<evidence type="ECO:0000256" key="1">
    <source>
        <dbReference type="ARBA" id="ARBA00022490"/>
    </source>
</evidence>
<feature type="coiled-coil region" evidence="6">
    <location>
        <begin position="167"/>
        <end position="201"/>
    </location>
</feature>
<feature type="coiled-coil region" evidence="6">
    <location>
        <begin position="311"/>
        <end position="478"/>
    </location>
</feature>
<feature type="coiled-coil region" evidence="6">
    <location>
        <begin position="227"/>
        <end position="268"/>
    </location>
</feature>
<dbReference type="PANTHER" id="PTHR43977">
    <property type="entry name" value="STRUCTURAL MAINTENANCE OF CHROMOSOMES PROTEIN 3"/>
    <property type="match status" value="1"/>
</dbReference>
<keyword evidence="4 6" id="KW-0175">Coiled coil</keyword>
<evidence type="ECO:0000256" key="3">
    <source>
        <dbReference type="ARBA" id="ARBA00022840"/>
    </source>
</evidence>
<evidence type="ECO:0000256" key="2">
    <source>
        <dbReference type="ARBA" id="ARBA00022741"/>
    </source>
</evidence>
<feature type="coiled-coil region" evidence="6">
    <location>
        <begin position="990"/>
        <end position="1024"/>
    </location>
</feature>
<gene>
    <name evidence="6 8" type="primary">smc</name>
    <name evidence="8" type="ORF">H8923_04905</name>
</gene>
<dbReference type="RefSeq" id="WP_153924172.1">
    <property type="nucleotide sequence ID" value="NZ_JACRWE010000002.1"/>
</dbReference>
<feature type="domain" description="SMC hinge" evidence="7">
    <location>
        <begin position="520"/>
        <end position="636"/>
    </location>
</feature>
<reference evidence="8 9" key="1">
    <citation type="submission" date="2020-08" db="EMBL/GenBank/DDBJ databases">
        <authorList>
            <person name="Liu C."/>
            <person name="Sun Q."/>
        </authorList>
    </citation>
    <scope>NUCLEOTIDE SEQUENCE [LARGE SCALE GENOMIC DNA]</scope>
    <source>
        <strain evidence="8 9">NSJ-18</strain>
    </source>
</reference>
<keyword evidence="2 6" id="KW-0547">Nucleotide-binding</keyword>
<keyword evidence="1 6" id="KW-0963">Cytoplasm</keyword>
<dbReference type="Gene3D" id="1.20.5.340">
    <property type="match status" value="1"/>
</dbReference>